<dbReference type="EC" id="2.3.2.23" evidence="1"/>
<reference evidence="8 9" key="1">
    <citation type="submission" date="2018-11" db="EMBL/GenBank/DDBJ databases">
        <title>Genome sequence of Saitozyma podzolica DSM 27192.</title>
        <authorList>
            <person name="Aliyu H."/>
            <person name="Gorte O."/>
            <person name="Ochsenreither K."/>
        </authorList>
    </citation>
    <scope>NUCLEOTIDE SEQUENCE [LARGE SCALE GENOMIC DNA]</scope>
    <source>
        <strain evidence="8 9">DSM 27192</strain>
    </source>
</reference>
<evidence type="ECO:0000256" key="5">
    <source>
        <dbReference type="ARBA" id="ARBA00022840"/>
    </source>
</evidence>
<dbReference type="STRING" id="1890683.A0A427YIT0"/>
<dbReference type="InterPro" id="IPR016135">
    <property type="entry name" value="UBQ-conjugating_enzyme/RWD"/>
</dbReference>
<feature type="compositionally biased region" description="Polar residues" evidence="6">
    <location>
        <begin position="206"/>
        <end position="219"/>
    </location>
</feature>
<dbReference type="OrthoDB" id="10069349at2759"/>
<feature type="region of interest" description="Disordered" evidence="6">
    <location>
        <begin position="153"/>
        <end position="265"/>
    </location>
</feature>
<dbReference type="PANTHER" id="PTHR24067">
    <property type="entry name" value="UBIQUITIN-CONJUGATING ENZYME E2"/>
    <property type="match status" value="1"/>
</dbReference>
<dbReference type="GO" id="GO:0061631">
    <property type="term" value="F:ubiquitin conjugating enzyme activity"/>
    <property type="evidence" value="ECO:0007669"/>
    <property type="project" value="UniProtKB-EC"/>
</dbReference>
<dbReference type="InterPro" id="IPR000608">
    <property type="entry name" value="UBC"/>
</dbReference>
<dbReference type="FunFam" id="3.10.110.10:FF:000031">
    <property type="entry name" value="Ubiquitin-conjugating enzyme E2 22"/>
    <property type="match status" value="1"/>
</dbReference>
<dbReference type="AlphaFoldDB" id="A0A427YIT0"/>
<dbReference type="EMBL" id="RSCD01000009">
    <property type="protein sequence ID" value="RSH90996.1"/>
    <property type="molecule type" value="Genomic_DNA"/>
</dbReference>
<evidence type="ECO:0000259" key="7">
    <source>
        <dbReference type="PROSITE" id="PS50127"/>
    </source>
</evidence>
<proteinExistence type="predicted"/>
<keyword evidence="2" id="KW-0808">Transferase</keyword>
<feature type="compositionally biased region" description="Low complexity" evidence="6">
    <location>
        <begin position="163"/>
        <end position="198"/>
    </location>
</feature>
<feature type="domain" description="UBC core" evidence="7">
    <location>
        <begin position="6"/>
        <end position="152"/>
    </location>
</feature>
<evidence type="ECO:0000313" key="8">
    <source>
        <dbReference type="EMBL" id="RSH90996.1"/>
    </source>
</evidence>
<keyword evidence="4" id="KW-0833">Ubl conjugation pathway</keyword>
<dbReference type="SUPFAM" id="SSF54495">
    <property type="entry name" value="UBC-like"/>
    <property type="match status" value="1"/>
</dbReference>
<comment type="caution">
    <text evidence="8">The sequence shown here is derived from an EMBL/GenBank/DDBJ whole genome shotgun (WGS) entry which is preliminary data.</text>
</comment>
<evidence type="ECO:0000256" key="6">
    <source>
        <dbReference type="SAM" id="MobiDB-lite"/>
    </source>
</evidence>
<evidence type="ECO:0000256" key="2">
    <source>
        <dbReference type="ARBA" id="ARBA00022679"/>
    </source>
</evidence>
<evidence type="ECO:0000256" key="1">
    <source>
        <dbReference type="ARBA" id="ARBA00012486"/>
    </source>
</evidence>
<evidence type="ECO:0000313" key="9">
    <source>
        <dbReference type="Proteomes" id="UP000279259"/>
    </source>
</evidence>
<keyword evidence="5" id="KW-0067">ATP-binding</keyword>
<dbReference type="InterPro" id="IPR050113">
    <property type="entry name" value="Ub_conjugating_enzyme"/>
</dbReference>
<name>A0A427YIT0_9TREE</name>
<sequence length="265" mass="28345">MSLTPQALRLLSRELVTLRSDPPEGVRVVVDEEDLTNMEGWVQGPAGTPYEGGYYRIRFNFGPEYPNVPPKCTMLTKIFHPNMSKAGEICVDTLKKGWKKEYGVGHVLVTIKCLLIYPNPESALDEEAGKQLLADYDGYCKYAKLMTSIHATPKLPPPEFRNAAPSSSKPSTSSTTLAPRPPVSTSSATSSTTSASTSKPTPLGMSYQQEQSPVVSNDGQVPDDLAKEKTKAPTATATASGSGGGSVKTVKTGAKPAAKRGLKRL</sequence>
<dbReference type="Proteomes" id="UP000279259">
    <property type="component" value="Unassembled WGS sequence"/>
</dbReference>
<dbReference type="SMART" id="SM00212">
    <property type="entry name" value="UBCc"/>
    <property type="match status" value="1"/>
</dbReference>
<evidence type="ECO:0000256" key="4">
    <source>
        <dbReference type="ARBA" id="ARBA00022786"/>
    </source>
</evidence>
<dbReference type="PROSITE" id="PS50127">
    <property type="entry name" value="UBC_2"/>
    <property type="match status" value="1"/>
</dbReference>
<keyword evidence="9" id="KW-1185">Reference proteome</keyword>
<dbReference type="Pfam" id="PF00179">
    <property type="entry name" value="UQ_con"/>
    <property type="match status" value="1"/>
</dbReference>
<evidence type="ECO:0000256" key="3">
    <source>
        <dbReference type="ARBA" id="ARBA00022741"/>
    </source>
</evidence>
<accession>A0A427YIT0</accession>
<gene>
    <name evidence="8" type="ORF">EHS25_010172</name>
</gene>
<dbReference type="CDD" id="cd23804">
    <property type="entry name" value="UBCc_UBE2S"/>
    <property type="match status" value="1"/>
</dbReference>
<protein>
    <recommendedName>
        <fullName evidence="1">E2 ubiquitin-conjugating enzyme</fullName>
        <ecNumber evidence="1">2.3.2.23</ecNumber>
    </recommendedName>
</protein>
<dbReference type="Gene3D" id="3.10.110.10">
    <property type="entry name" value="Ubiquitin Conjugating Enzyme"/>
    <property type="match status" value="1"/>
</dbReference>
<keyword evidence="3" id="KW-0547">Nucleotide-binding</keyword>
<dbReference type="GO" id="GO:0005524">
    <property type="term" value="F:ATP binding"/>
    <property type="evidence" value="ECO:0007669"/>
    <property type="project" value="UniProtKB-KW"/>
</dbReference>
<organism evidence="8 9">
    <name type="scientific">Saitozyma podzolica</name>
    <dbReference type="NCBI Taxonomy" id="1890683"/>
    <lineage>
        <taxon>Eukaryota</taxon>
        <taxon>Fungi</taxon>
        <taxon>Dikarya</taxon>
        <taxon>Basidiomycota</taxon>
        <taxon>Agaricomycotina</taxon>
        <taxon>Tremellomycetes</taxon>
        <taxon>Tremellales</taxon>
        <taxon>Trimorphomycetaceae</taxon>
        <taxon>Saitozyma</taxon>
    </lineage>
</organism>